<feature type="compositionally biased region" description="Basic and acidic residues" evidence="1">
    <location>
        <begin position="38"/>
        <end position="50"/>
    </location>
</feature>
<evidence type="ECO:0000256" key="1">
    <source>
        <dbReference type="SAM" id="MobiDB-lite"/>
    </source>
</evidence>
<comment type="caution">
    <text evidence="2">The sequence shown here is derived from an EMBL/GenBank/DDBJ whole genome shotgun (WGS) entry which is preliminary data.</text>
</comment>
<feature type="region of interest" description="Disordered" evidence="1">
    <location>
        <begin position="38"/>
        <end position="73"/>
    </location>
</feature>
<accession>A0A437KH36</accession>
<organism evidence="2 3">
    <name type="scientific">Niallia taxi</name>
    <dbReference type="NCBI Taxonomy" id="2499688"/>
    <lineage>
        <taxon>Bacteria</taxon>
        <taxon>Bacillati</taxon>
        <taxon>Bacillota</taxon>
        <taxon>Bacilli</taxon>
        <taxon>Bacillales</taxon>
        <taxon>Bacillaceae</taxon>
        <taxon>Niallia</taxon>
    </lineage>
</organism>
<proteinExistence type="predicted"/>
<keyword evidence="3" id="KW-1185">Reference proteome</keyword>
<protein>
    <submittedName>
        <fullName evidence="2">Uncharacterized protein</fullName>
    </submittedName>
</protein>
<dbReference type="RefSeq" id="WP_127735938.1">
    <property type="nucleotide sequence ID" value="NZ_CP196002.1"/>
</dbReference>
<gene>
    <name evidence="2" type="ORF">EM808_03580</name>
</gene>
<name>A0A437KH36_9BACI</name>
<feature type="compositionally biased region" description="Basic and acidic residues" evidence="1">
    <location>
        <begin position="58"/>
        <end position="73"/>
    </location>
</feature>
<evidence type="ECO:0000313" key="2">
    <source>
        <dbReference type="EMBL" id="RVT67572.1"/>
    </source>
</evidence>
<reference evidence="2 3" key="1">
    <citation type="submission" date="2019-01" db="EMBL/GenBank/DDBJ databases">
        <title>Bacillus sp. M5HDSG1-1, whole genome shotgun sequence.</title>
        <authorList>
            <person name="Tuo L."/>
        </authorList>
    </citation>
    <scope>NUCLEOTIDE SEQUENCE [LARGE SCALE GENOMIC DNA]</scope>
    <source>
        <strain evidence="2 3">M5HDSG1-1</strain>
    </source>
</reference>
<dbReference type="AlphaFoldDB" id="A0A437KH36"/>
<dbReference type="EMBL" id="RZTZ01000001">
    <property type="protein sequence ID" value="RVT67572.1"/>
    <property type="molecule type" value="Genomic_DNA"/>
</dbReference>
<sequence length="118" mass="14111">MEDDFQNELEENKTIENSEDDYYFDFMLGKKVYRKKRSEGIEQRRERNRGDSWILGSRSRDSHEGTKDNKEASDGVMQYLDQIDMDLVFSNIDLFMNSANELKPLIKKVKPMFKKWLD</sequence>
<evidence type="ECO:0000313" key="3">
    <source>
        <dbReference type="Proteomes" id="UP000288024"/>
    </source>
</evidence>
<dbReference type="Proteomes" id="UP000288024">
    <property type="component" value="Unassembled WGS sequence"/>
</dbReference>